<protein>
    <submittedName>
        <fullName evidence="1">Alpha/beta hydrolase</fullName>
    </submittedName>
</protein>
<organism evidence="1 2">
    <name type="scientific">Candidatus Clostridium radicumherbarum</name>
    <dbReference type="NCBI Taxonomy" id="3381662"/>
    <lineage>
        <taxon>Bacteria</taxon>
        <taxon>Bacillati</taxon>
        <taxon>Bacillota</taxon>
        <taxon>Clostridia</taxon>
        <taxon>Eubacteriales</taxon>
        <taxon>Clostridiaceae</taxon>
        <taxon>Clostridium</taxon>
    </lineage>
</organism>
<reference evidence="1 2" key="1">
    <citation type="submission" date="2024-11" db="EMBL/GenBank/DDBJ databases">
        <authorList>
            <person name="Heng Y.C."/>
            <person name="Lim A.C.H."/>
            <person name="Lee J.K.Y."/>
            <person name="Kittelmann S."/>
        </authorList>
    </citation>
    <scope>NUCLEOTIDE SEQUENCE [LARGE SCALE GENOMIC DNA]</scope>
    <source>
        <strain evidence="1 2">WILCCON 0202</strain>
    </source>
</reference>
<gene>
    <name evidence="1" type="ORF">ACJDUH_18585</name>
</gene>
<comment type="caution">
    <text evidence="1">The sequence shown here is derived from an EMBL/GenBank/DDBJ whole genome shotgun (WGS) entry which is preliminary data.</text>
</comment>
<proteinExistence type="predicted"/>
<dbReference type="PIRSF" id="PIRSF033634">
    <property type="entry name" value="UCP033634"/>
    <property type="match status" value="1"/>
</dbReference>
<dbReference type="Proteomes" id="UP001623661">
    <property type="component" value="Unassembled WGS sequence"/>
</dbReference>
<dbReference type="GO" id="GO:0016787">
    <property type="term" value="F:hydrolase activity"/>
    <property type="evidence" value="ECO:0007669"/>
    <property type="project" value="UniProtKB-KW"/>
</dbReference>
<evidence type="ECO:0000313" key="1">
    <source>
        <dbReference type="EMBL" id="MFL0270090.1"/>
    </source>
</evidence>
<accession>A0ABW8TWJ5</accession>
<evidence type="ECO:0000313" key="2">
    <source>
        <dbReference type="Proteomes" id="UP001623661"/>
    </source>
</evidence>
<dbReference type="RefSeq" id="WP_406766722.1">
    <property type="nucleotide sequence ID" value="NZ_JBJHZY010000006.1"/>
</dbReference>
<sequence length="214" mass="24113">MINKSVIKVKSSWGHEIENLYLTNSPKSDSLVVLFPGSGYICDKPLLYYARKATLLYGCDVLSLEYGYFRSNEEPSLDFKDRIVKESYEAVELCLSKSYENIYFISKSLGTVVAGEVSELIGYEKVKNLFLTPTKDTVKHILKSRCSIVVGTKDKFFTKGDIETVTNSSVSVHIIENAVHSLEVDDDYTKSIHILSEVTNICADFVRSNHKERG</sequence>
<name>A0ABW8TWJ5_9CLOT</name>
<dbReference type="EMBL" id="JBJHZY010000006">
    <property type="protein sequence ID" value="MFL0270090.1"/>
    <property type="molecule type" value="Genomic_DNA"/>
</dbReference>
<dbReference type="InterPro" id="IPR017018">
    <property type="entry name" value="UCP033634"/>
</dbReference>
<keyword evidence="2" id="KW-1185">Reference proteome</keyword>
<keyword evidence="1" id="KW-0378">Hydrolase</keyword>